<accession>A0ABZ0PPB9</accession>
<dbReference type="Proteomes" id="UP001305521">
    <property type="component" value="Chromosome"/>
</dbReference>
<organism evidence="2 3">
    <name type="scientific">Sediminicoccus rosea</name>
    <dbReference type="NCBI Taxonomy" id="1225128"/>
    <lineage>
        <taxon>Bacteria</taxon>
        <taxon>Pseudomonadati</taxon>
        <taxon>Pseudomonadota</taxon>
        <taxon>Alphaproteobacteria</taxon>
        <taxon>Acetobacterales</taxon>
        <taxon>Roseomonadaceae</taxon>
        <taxon>Sediminicoccus</taxon>
    </lineage>
</organism>
<protein>
    <recommendedName>
        <fullName evidence="4">Transglycosylase SLT domain-containing protein</fullName>
    </recommendedName>
</protein>
<name>A0ABZ0PPB9_9PROT</name>
<reference evidence="2 3" key="1">
    <citation type="submission" date="2023-11" db="EMBL/GenBank/DDBJ databases">
        <title>Arctic aerobic anoxygenic photoheterotroph Sediminicoccus rosea KRV36 adapts its photosynthesis to long days of polar summer.</title>
        <authorList>
            <person name="Tomasch J."/>
            <person name="Kopejtka K."/>
            <person name="Bily T."/>
            <person name="Gardiner A.T."/>
            <person name="Gardian Z."/>
            <person name="Shivaramu S."/>
            <person name="Koblizek M."/>
            <person name="Engelhardt F."/>
            <person name="Kaftan D."/>
        </authorList>
    </citation>
    <scope>NUCLEOTIDE SEQUENCE [LARGE SCALE GENOMIC DNA]</scope>
    <source>
        <strain evidence="2 3">R-30</strain>
    </source>
</reference>
<sequence length="293" mass="31134">MQRGSFPRGSLRGLALSAFTAWVLGALTWGLPGTARATEARPQAASRPAASAPARPQAARPAANTAARPSANQGARRPAHTRTAQRARPPAGTTRMRDAPQELIPVLAADMPTGTAQLSPRAACLQATQRAEQVHGLPTGLLTAVALAESGLHAYALSIGGRAHFPPTEEAARQLVNSAPPRRSIMAGCVQVNARVHARNSHWPLNPDASADWAGGMMARWARETGSWSTALRRWHGGSPASTQRLVCRVKAKMEVTSPGSDIFEDWNCATGLADRTRRNGEIHLATAQRQTQ</sequence>
<gene>
    <name evidence="2" type="ORF">R9Z33_11980</name>
</gene>
<dbReference type="EMBL" id="CP137852">
    <property type="protein sequence ID" value="WPB87571.1"/>
    <property type="molecule type" value="Genomic_DNA"/>
</dbReference>
<evidence type="ECO:0000313" key="2">
    <source>
        <dbReference type="EMBL" id="WPB87571.1"/>
    </source>
</evidence>
<feature type="compositionally biased region" description="Low complexity" evidence="1">
    <location>
        <begin position="40"/>
        <end position="73"/>
    </location>
</feature>
<dbReference type="InterPro" id="IPR023346">
    <property type="entry name" value="Lysozyme-like_dom_sf"/>
</dbReference>
<evidence type="ECO:0000313" key="3">
    <source>
        <dbReference type="Proteomes" id="UP001305521"/>
    </source>
</evidence>
<dbReference type="RefSeq" id="WP_318651523.1">
    <property type="nucleotide sequence ID" value="NZ_CP137852.1"/>
</dbReference>
<proteinExistence type="predicted"/>
<dbReference type="SUPFAM" id="SSF53955">
    <property type="entry name" value="Lysozyme-like"/>
    <property type="match status" value="1"/>
</dbReference>
<evidence type="ECO:0000256" key="1">
    <source>
        <dbReference type="SAM" id="MobiDB-lite"/>
    </source>
</evidence>
<keyword evidence="3" id="KW-1185">Reference proteome</keyword>
<feature type="region of interest" description="Disordered" evidence="1">
    <location>
        <begin position="38"/>
        <end position="98"/>
    </location>
</feature>
<evidence type="ECO:0008006" key="4">
    <source>
        <dbReference type="Google" id="ProtNLM"/>
    </source>
</evidence>